<sequence>MHEVTSQASYLDTFSTDCCIADTTERKKGRGKSRSLALLKIKSQGKRLDVEICGIPSNPLGPWSINSPQISREVLLDLPS</sequence>
<keyword evidence="2" id="KW-1185">Reference proteome</keyword>
<evidence type="ECO:0000313" key="1">
    <source>
        <dbReference type="EMBL" id="KAI7990119.1"/>
    </source>
</evidence>
<evidence type="ECO:0000313" key="2">
    <source>
        <dbReference type="Proteomes" id="UP001060215"/>
    </source>
</evidence>
<accession>A0ACC0FNL2</accession>
<comment type="caution">
    <text evidence="1">The sequence shown here is derived from an EMBL/GenBank/DDBJ whole genome shotgun (WGS) entry which is preliminary data.</text>
</comment>
<protein>
    <submittedName>
        <fullName evidence="1">Uncharacterized protein</fullName>
    </submittedName>
</protein>
<dbReference type="Proteomes" id="UP001060215">
    <property type="component" value="Chromosome 13"/>
</dbReference>
<organism evidence="1 2">
    <name type="scientific">Camellia lanceoleosa</name>
    <dbReference type="NCBI Taxonomy" id="1840588"/>
    <lineage>
        <taxon>Eukaryota</taxon>
        <taxon>Viridiplantae</taxon>
        <taxon>Streptophyta</taxon>
        <taxon>Embryophyta</taxon>
        <taxon>Tracheophyta</taxon>
        <taxon>Spermatophyta</taxon>
        <taxon>Magnoliopsida</taxon>
        <taxon>eudicotyledons</taxon>
        <taxon>Gunneridae</taxon>
        <taxon>Pentapetalae</taxon>
        <taxon>asterids</taxon>
        <taxon>Ericales</taxon>
        <taxon>Theaceae</taxon>
        <taxon>Camellia</taxon>
    </lineage>
</organism>
<name>A0ACC0FNL2_9ERIC</name>
<gene>
    <name evidence="1" type="ORF">LOK49_LG12G02864</name>
</gene>
<reference evidence="1 2" key="1">
    <citation type="journal article" date="2022" name="Plant J.">
        <title>Chromosome-level genome of Camellia lanceoleosa provides a valuable resource for understanding genome evolution and self-incompatibility.</title>
        <authorList>
            <person name="Gong W."/>
            <person name="Xiao S."/>
            <person name="Wang L."/>
            <person name="Liao Z."/>
            <person name="Chang Y."/>
            <person name="Mo W."/>
            <person name="Hu G."/>
            <person name="Li W."/>
            <person name="Zhao G."/>
            <person name="Zhu H."/>
            <person name="Hu X."/>
            <person name="Ji K."/>
            <person name="Xiang X."/>
            <person name="Song Q."/>
            <person name="Yuan D."/>
            <person name="Jin S."/>
            <person name="Zhang L."/>
        </authorList>
    </citation>
    <scope>NUCLEOTIDE SEQUENCE [LARGE SCALE GENOMIC DNA]</scope>
    <source>
        <strain evidence="1">SQ_2022a</strain>
    </source>
</reference>
<proteinExistence type="predicted"/>
<dbReference type="EMBL" id="CM045770">
    <property type="protein sequence ID" value="KAI7990119.1"/>
    <property type="molecule type" value="Genomic_DNA"/>
</dbReference>